<dbReference type="Proteomes" id="UP000821845">
    <property type="component" value="Chromosome 5"/>
</dbReference>
<organism evidence="1 2">
    <name type="scientific">Hyalomma asiaticum</name>
    <name type="common">Tick</name>
    <dbReference type="NCBI Taxonomy" id="266040"/>
    <lineage>
        <taxon>Eukaryota</taxon>
        <taxon>Metazoa</taxon>
        <taxon>Ecdysozoa</taxon>
        <taxon>Arthropoda</taxon>
        <taxon>Chelicerata</taxon>
        <taxon>Arachnida</taxon>
        <taxon>Acari</taxon>
        <taxon>Parasitiformes</taxon>
        <taxon>Ixodida</taxon>
        <taxon>Ixodoidea</taxon>
        <taxon>Ixodidae</taxon>
        <taxon>Hyalomminae</taxon>
        <taxon>Hyalomma</taxon>
    </lineage>
</organism>
<keyword evidence="2" id="KW-1185">Reference proteome</keyword>
<reference evidence="1" key="1">
    <citation type="submission" date="2020-05" db="EMBL/GenBank/DDBJ databases">
        <title>Large-scale comparative analyses of tick genomes elucidate their genetic diversity and vector capacities.</title>
        <authorList>
            <person name="Jia N."/>
            <person name="Wang J."/>
            <person name="Shi W."/>
            <person name="Du L."/>
            <person name="Sun Y."/>
            <person name="Zhan W."/>
            <person name="Jiang J."/>
            <person name="Wang Q."/>
            <person name="Zhang B."/>
            <person name="Ji P."/>
            <person name="Sakyi L.B."/>
            <person name="Cui X."/>
            <person name="Yuan T."/>
            <person name="Jiang B."/>
            <person name="Yang W."/>
            <person name="Lam T.T.-Y."/>
            <person name="Chang Q."/>
            <person name="Ding S."/>
            <person name="Wang X."/>
            <person name="Zhu J."/>
            <person name="Ruan X."/>
            <person name="Zhao L."/>
            <person name="Wei J."/>
            <person name="Que T."/>
            <person name="Du C."/>
            <person name="Cheng J."/>
            <person name="Dai P."/>
            <person name="Han X."/>
            <person name="Huang E."/>
            <person name="Gao Y."/>
            <person name="Liu J."/>
            <person name="Shao H."/>
            <person name="Ye R."/>
            <person name="Li L."/>
            <person name="Wei W."/>
            <person name="Wang X."/>
            <person name="Wang C."/>
            <person name="Yang T."/>
            <person name="Huo Q."/>
            <person name="Li W."/>
            <person name="Guo W."/>
            <person name="Chen H."/>
            <person name="Zhou L."/>
            <person name="Ni X."/>
            <person name="Tian J."/>
            <person name="Zhou Y."/>
            <person name="Sheng Y."/>
            <person name="Liu T."/>
            <person name="Pan Y."/>
            <person name="Xia L."/>
            <person name="Li J."/>
            <person name="Zhao F."/>
            <person name="Cao W."/>
        </authorList>
    </citation>
    <scope>NUCLEOTIDE SEQUENCE</scope>
    <source>
        <strain evidence="1">Hyas-2018</strain>
    </source>
</reference>
<comment type="caution">
    <text evidence="1">The sequence shown here is derived from an EMBL/GenBank/DDBJ whole genome shotgun (WGS) entry which is preliminary data.</text>
</comment>
<sequence length="569" mass="62110">MGILFPEHLTSKDLYVSESFDCSDAFGSGAVQMRMLFIATVAAYIAAANVHIVPFISTDIGHWCKRPPHSNVSDADWRNVAIPLDASGNPSRCSMYENPDKPDNKTTVPCLDWAYDERWPSESAVSTWNMVCSRSSLIAVMTLVQNFGAALFVFAAGYLVDSVGRRTVVVPSLVAVLLLAISLCVSTAYPVFLAALFFAAGSNAVVMIVCYLILFEVSVHSQRPLLNIFSGTFGVLFSDLSVTLLELAELAWQLRLALFLVPALLVLPAFCFIDESPRWLVAKSKLSEAETVMMAAAEDNRFPLPNTACLLERLKAEIEAPFGQLNAAEAAMLGKEAMRKHALSMFACNFTCMFGYYTTLFSPIWENDPTLHWVAYGAAVFSYIVTNVLIRRMTMLSTISGLLGLLFGLHCLVSATVVVAPMIVNEVLLVVARALYVVTIIIVLCYPLELFPTAVRGVTECCAYSCSVLGAASAAVAVVLNHLERYEAAFALPAPLLFGSLLSLRSIPRTTTVECAKTTVKPVAADTAKRDVEHMKKTLELTTAPLARRKSRANIGTRPVLSDSPQKWW</sequence>
<accession>A0ACB7S5W3</accession>
<name>A0ACB7S5W3_HYAAI</name>
<gene>
    <name evidence="1" type="ORF">HPB50_012280</name>
</gene>
<protein>
    <submittedName>
        <fullName evidence="1">Uncharacterized protein</fullName>
    </submittedName>
</protein>
<evidence type="ECO:0000313" key="2">
    <source>
        <dbReference type="Proteomes" id="UP000821845"/>
    </source>
</evidence>
<dbReference type="EMBL" id="CM023485">
    <property type="protein sequence ID" value="KAH6930268.1"/>
    <property type="molecule type" value="Genomic_DNA"/>
</dbReference>
<evidence type="ECO:0000313" key="1">
    <source>
        <dbReference type="EMBL" id="KAH6930268.1"/>
    </source>
</evidence>
<proteinExistence type="predicted"/>